<dbReference type="Proteomes" id="UP000515297">
    <property type="component" value="Chromosome"/>
</dbReference>
<dbReference type="RefSeq" id="WP_185884129.1">
    <property type="nucleotide sequence ID" value="NZ_CP060052.1"/>
</dbReference>
<accession>A0A7G6VT24</accession>
<gene>
    <name evidence="2" type="ORF">H4O24_13340</name>
</gene>
<feature type="domain" description="Predicted 3'-5' exonuclease PolB-like" evidence="1">
    <location>
        <begin position="54"/>
        <end position="215"/>
    </location>
</feature>
<dbReference type="InterPro" id="IPR012337">
    <property type="entry name" value="RNaseH-like_sf"/>
</dbReference>
<evidence type="ECO:0000313" key="3">
    <source>
        <dbReference type="Proteomes" id="UP000515297"/>
    </source>
</evidence>
<proteinExistence type="predicted"/>
<sequence>MPHYNNRRPAVRKDKGCRYFPATSIVVADFEFKRDRARHGAYVDANGSSACKSLRWPFKQIVCGSWLTLEFTPGAEQPRISHFESRCRPDYDEMAIAEHFFAELDNHPHAVLITWGGECSDVPVLRRIAHQHGLILPYQLQRSRPRRADRIDLCNEIEYSSRVHLSEYAAAQDIPAKPVPGKEVNRLVEQRDWAAVEEQCTADVLTTAIIAVRHFAAIEMIGQTGAACTEAILDRFCARPETGFIAKLRKWREALKD</sequence>
<dbReference type="InterPro" id="IPR019288">
    <property type="entry name" value="3'-5'_exonuclease_PolB-like"/>
</dbReference>
<dbReference type="EMBL" id="CP060052">
    <property type="protein sequence ID" value="QNE04889.1"/>
    <property type="molecule type" value="Genomic_DNA"/>
</dbReference>
<dbReference type="AlphaFoldDB" id="A0A7G6VT24"/>
<protein>
    <recommendedName>
        <fullName evidence="1">Predicted 3'-5' exonuclease PolB-like domain-containing protein</fullName>
    </recommendedName>
</protein>
<dbReference type="SUPFAM" id="SSF53098">
    <property type="entry name" value="Ribonuclease H-like"/>
    <property type="match status" value="1"/>
</dbReference>
<name>A0A7G6VT24_9SPHN</name>
<evidence type="ECO:0000313" key="2">
    <source>
        <dbReference type="EMBL" id="QNE04889.1"/>
    </source>
</evidence>
<reference evidence="2 3" key="1">
    <citation type="submission" date="2020-08" db="EMBL/GenBank/DDBJ databases">
        <authorList>
            <person name="Liu G."/>
            <person name="Sun C."/>
        </authorList>
    </citation>
    <scope>NUCLEOTIDE SEQUENCE [LARGE SCALE GENOMIC DNA]</scope>
    <source>
        <strain evidence="2 3">OT19</strain>
    </source>
</reference>
<organism evidence="2 3">
    <name type="scientific">Croceicoccus marinus</name>
    <dbReference type="NCBI Taxonomy" id="450378"/>
    <lineage>
        <taxon>Bacteria</taxon>
        <taxon>Pseudomonadati</taxon>
        <taxon>Pseudomonadota</taxon>
        <taxon>Alphaproteobacteria</taxon>
        <taxon>Sphingomonadales</taxon>
        <taxon>Erythrobacteraceae</taxon>
        <taxon>Croceicoccus</taxon>
    </lineage>
</organism>
<dbReference type="Pfam" id="PF10108">
    <property type="entry name" value="DNA_pol_B_exo2"/>
    <property type="match status" value="1"/>
</dbReference>
<evidence type="ECO:0000259" key="1">
    <source>
        <dbReference type="Pfam" id="PF10108"/>
    </source>
</evidence>